<reference evidence="3" key="1">
    <citation type="submission" date="2016-10" db="EMBL/GenBank/DDBJ databases">
        <authorList>
            <person name="Varghese N."/>
            <person name="Submissions S."/>
        </authorList>
    </citation>
    <scope>NUCLEOTIDE SEQUENCE [LARGE SCALE GENOMIC DNA]</scope>
    <source>
        <strain evidence="3">DSM 17044</strain>
    </source>
</reference>
<dbReference type="EMBL" id="FOAP01000006">
    <property type="protein sequence ID" value="SEL51656.1"/>
    <property type="molecule type" value="Genomic_DNA"/>
</dbReference>
<proteinExistence type="predicted"/>
<dbReference type="OrthoDB" id="5382454at2"/>
<dbReference type="Proteomes" id="UP000182719">
    <property type="component" value="Unassembled WGS sequence"/>
</dbReference>
<evidence type="ECO:0000256" key="1">
    <source>
        <dbReference type="SAM" id="MobiDB-lite"/>
    </source>
</evidence>
<dbReference type="AlphaFoldDB" id="A0A1H7QUL4"/>
<evidence type="ECO:0000313" key="3">
    <source>
        <dbReference type="Proteomes" id="UP000182719"/>
    </source>
</evidence>
<keyword evidence="3" id="KW-1185">Reference proteome</keyword>
<gene>
    <name evidence="2" type="ORF">SAMN05444354_106280</name>
</gene>
<feature type="region of interest" description="Disordered" evidence="1">
    <location>
        <begin position="30"/>
        <end position="53"/>
    </location>
</feature>
<feature type="region of interest" description="Disordered" evidence="1">
    <location>
        <begin position="1"/>
        <end position="20"/>
    </location>
</feature>
<dbReference type="RefSeq" id="WP_075006964.1">
    <property type="nucleotide sequence ID" value="NZ_FOAP01000006.1"/>
</dbReference>
<evidence type="ECO:0000313" key="2">
    <source>
        <dbReference type="EMBL" id="SEL51656.1"/>
    </source>
</evidence>
<feature type="compositionally biased region" description="Basic and acidic residues" evidence="1">
    <location>
        <begin position="33"/>
        <end position="43"/>
    </location>
</feature>
<organism evidence="2 3">
    <name type="scientific">Stigmatella aurantiaca</name>
    <dbReference type="NCBI Taxonomy" id="41"/>
    <lineage>
        <taxon>Bacteria</taxon>
        <taxon>Pseudomonadati</taxon>
        <taxon>Myxococcota</taxon>
        <taxon>Myxococcia</taxon>
        <taxon>Myxococcales</taxon>
        <taxon>Cystobacterineae</taxon>
        <taxon>Archangiaceae</taxon>
        <taxon>Stigmatella</taxon>
    </lineage>
</organism>
<accession>A0A1H7QUL4</accession>
<protein>
    <submittedName>
        <fullName evidence="2">Uncharacterized protein</fullName>
    </submittedName>
</protein>
<sequence length="134" mass="14083">MAIDKISPVGSAGTPLLPQVGKERFAEVLEGMKGPEKGPEKGPDVGATGCPSPAVPPAPVAQVSQAEQMLERVGHAQQELDRILVQAESGRSFSPLELLAFQARVYRASQEVDLAGKVVEKATSGVKLVLQTQV</sequence>
<name>A0A1H7QUL4_STIAU</name>